<evidence type="ECO:0000259" key="3">
    <source>
        <dbReference type="Pfam" id="PF08547"/>
    </source>
</evidence>
<dbReference type="InterPro" id="IPR013857">
    <property type="entry name" value="NADH-UbQ_OxRdtase-assoc_prot30"/>
</dbReference>
<reference evidence="4 5" key="1">
    <citation type="submission" date="2018-08" db="EMBL/GenBank/DDBJ databases">
        <title>Thalassotalea euphylliae genome.</title>
        <authorList>
            <person name="Summers S."/>
            <person name="Rice S.A."/>
            <person name="Freckelton M.L."/>
            <person name="Nedved B.T."/>
            <person name="Hadfield M.G."/>
        </authorList>
    </citation>
    <scope>NUCLEOTIDE SEQUENCE [LARGE SCALE GENOMIC DNA]</scope>
    <source>
        <strain evidence="4 5">H2</strain>
    </source>
</reference>
<dbReference type="EMBL" id="QUOV01000001">
    <property type="protein sequence ID" value="REL33924.1"/>
    <property type="molecule type" value="Genomic_DNA"/>
</dbReference>
<dbReference type="Proteomes" id="UP000256999">
    <property type="component" value="Unassembled WGS sequence"/>
</dbReference>
<protein>
    <submittedName>
        <fullName evidence="4">CIA30 family protein</fullName>
    </submittedName>
</protein>
<dbReference type="RefSeq" id="WP_115998605.1">
    <property type="nucleotide sequence ID" value="NZ_QUOV01000001.1"/>
</dbReference>
<dbReference type="PANTHER" id="PTHR13194:SF19">
    <property type="entry name" value="NAD(P)-BINDING ROSSMANN-FOLD SUPERFAMILY PROTEIN"/>
    <property type="match status" value="1"/>
</dbReference>
<keyword evidence="2" id="KW-0732">Signal</keyword>
<dbReference type="InterPro" id="IPR008979">
    <property type="entry name" value="Galactose-bd-like_sf"/>
</dbReference>
<sequence length="186" mass="20737">MKFSKVLVLLAAFPSLVLANDILFDNIETKHWQTINDSVMGGISTSRFYFQYDQGEFGYGVFEGDVSLANKGGFASIRRVISPDFSNGGVVRLVVKGDGRKYQLRLKTHDVYQGAAYVAEFTTKPNQWQQLSFTEDDFSPRFRGRDIQDAPPLKFGDAIQVGLLIGDKTAGKFKLQVQAIEVLEAI</sequence>
<dbReference type="Pfam" id="PF08547">
    <property type="entry name" value="CIA30"/>
    <property type="match status" value="1"/>
</dbReference>
<evidence type="ECO:0000313" key="4">
    <source>
        <dbReference type="EMBL" id="REL33924.1"/>
    </source>
</evidence>
<feature type="domain" description="NADH:ubiquinone oxidoreductase intermediate-associated protein 30" evidence="3">
    <location>
        <begin position="28"/>
        <end position="177"/>
    </location>
</feature>
<evidence type="ECO:0000313" key="5">
    <source>
        <dbReference type="Proteomes" id="UP000256999"/>
    </source>
</evidence>
<comment type="similarity">
    <text evidence="1">Belongs to the CIA30 family.</text>
</comment>
<name>A0A3E0UB31_9GAMM</name>
<proteinExistence type="inferred from homology"/>
<evidence type="ECO:0000256" key="1">
    <source>
        <dbReference type="ARBA" id="ARBA00007884"/>
    </source>
</evidence>
<dbReference type="AlphaFoldDB" id="A0A3E0UB31"/>
<comment type="caution">
    <text evidence="4">The sequence shown here is derived from an EMBL/GenBank/DDBJ whole genome shotgun (WGS) entry which is preliminary data.</text>
</comment>
<dbReference type="SUPFAM" id="SSF49785">
    <property type="entry name" value="Galactose-binding domain-like"/>
    <property type="match status" value="1"/>
</dbReference>
<feature type="signal peptide" evidence="2">
    <location>
        <begin position="1"/>
        <end position="19"/>
    </location>
</feature>
<feature type="chain" id="PRO_5017682994" evidence="2">
    <location>
        <begin position="20"/>
        <end position="186"/>
    </location>
</feature>
<dbReference type="PANTHER" id="PTHR13194">
    <property type="entry name" value="COMPLEX I INTERMEDIATE-ASSOCIATED PROTEIN 30"/>
    <property type="match status" value="1"/>
</dbReference>
<organism evidence="4 5">
    <name type="scientific">Thalassotalea euphylliae</name>
    <dbReference type="NCBI Taxonomy" id="1655234"/>
    <lineage>
        <taxon>Bacteria</taxon>
        <taxon>Pseudomonadati</taxon>
        <taxon>Pseudomonadota</taxon>
        <taxon>Gammaproteobacteria</taxon>
        <taxon>Alteromonadales</taxon>
        <taxon>Colwelliaceae</taxon>
        <taxon>Thalassotalea</taxon>
    </lineage>
</organism>
<dbReference type="OrthoDB" id="442188at2"/>
<gene>
    <name evidence="4" type="ORF">DXX92_00340</name>
</gene>
<dbReference type="InterPro" id="IPR039131">
    <property type="entry name" value="NDUFAF1"/>
</dbReference>
<evidence type="ECO:0000256" key="2">
    <source>
        <dbReference type="SAM" id="SignalP"/>
    </source>
</evidence>
<accession>A0A3E0UB31</accession>